<dbReference type="GO" id="GO:0006310">
    <property type="term" value="P:DNA recombination"/>
    <property type="evidence" value="ECO:0007669"/>
    <property type="project" value="UniProtKB-KW"/>
</dbReference>
<accession>A0A090GE15</accession>
<keyword evidence="4" id="KW-0233">DNA recombination</keyword>
<dbReference type="Proteomes" id="UP000046122">
    <property type="component" value="Unassembled WGS sequence"/>
</dbReference>
<name>A0A090GE15_MESPL</name>
<keyword evidence="3" id="KW-0238">DNA-binding</keyword>
<feature type="compositionally biased region" description="Basic and acidic residues" evidence="5">
    <location>
        <begin position="1"/>
        <end position="11"/>
    </location>
</feature>
<reference evidence="7 8" key="1">
    <citation type="submission" date="2014-08" db="EMBL/GenBank/DDBJ databases">
        <authorList>
            <person name="Moulin Lionel"/>
        </authorList>
    </citation>
    <scope>NUCLEOTIDE SEQUENCE [LARGE SCALE GENOMIC DNA]</scope>
</reference>
<dbReference type="InterPro" id="IPR010998">
    <property type="entry name" value="Integrase_recombinase_N"/>
</dbReference>
<dbReference type="GO" id="GO:0003677">
    <property type="term" value="F:DNA binding"/>
    <property type="evidence" value="ECO:0007669"/>
    <property type="project" value="UniProtKB-KW"/>
</dbReference>
<evidence type="ECO:0000256" key="4">
    <source>
        <dbReference type="ARBA" id="ARBA00023172"/>
    </source>
</evidence>
<dbReference type="InterPro" id="IPR002104">
    <property type="entry name" value="Integrase_catalytic"/>
</dbReference>
<proteinExistence type="inferred from homology"/>
<comment type="similarity">
    <text evidence="1">Belongs to the 'phage' integrase family.</text>
</comment>
<protein>
    <submittedName>
        <fullName evidence="7">Integrase family protein</fullName>
    </submittedName>
</protein>
<dbReference type="GO" id="GO:0015074">
    <property type="term" value="P:DNA integration"/>
    <property type="evidence" value="ECO:0007669"/>
    <property type="project" value="UniProtKB-KW"/>
</dbReference>
<dbReference type="PANTHER" id="PTHR30349:SF64">
    <property type="entry name" value="PROPHAGE INTEGRASE INTD-RELATED"/>
    <property type="match status" value="1"/>
</dbReference>
<evidence type="ECO:0000256" key="5">
    <source>
        <dbReference type="SAM" id="MobiDB-lite"/>
    </source>
</evidence>
<keyword evidence="2" id="KW-0229">DNA integration</keyword>
<feature type="domain" description="Tyr recombinase" evidence="6">
    <location>
        <begin position="230"/>
        <end position="402"/>
    </location>
</feature>
<dbReference type="InterPro" id="IPR011010">
    <property type="entry name" value="DNA_brk_join_enz"/>
</dbReference>
<dbReference type="PROSITE" id="PS51898">
    <property type="entry name" value="TYR_RECOMBINASE"/>
    <property type="match status" value="1"/>
</dbReference>
<dbReference type="InterPro" id="IPR050090">
    <property type="entry name" value="Tyrosine_recombinase_XerCD"/>
</dbReference>
<dbReference type="AlphaFoldDB" id="A0A090GE15"/>
<dbReference type="Gene3D" id="1.10.443.10">
    <property type="entry name" value="Intergrase catalytic core"/>
    <property type="match status" value="1"/>
</dbReference>
<evidence type="ECO:0000259" key="6">
    <source>
        <dbReference type="PROSITE" id="PS51898"/>
    </source>
</evidence>
<evidence type="ECO:0000313" key="8">
    <source>
        <dbReference type="Proteomes" id="UP000046122"/>
    </source>
</evidence>
<dbReference type="EMBL" id="CCNE01000023">
    <property type="protein sequence ID" value="CDX58591.1"/>
    <property type="molecule type" value="Genomic_DNA"/>
</dbReference>
<feature type="region of interest" description="Disordered" evidence="5">
    <location>
        <begin position="1"/>
        <end position="21"/>
    </location>
</feature>
<dbReference type="CDD" id="cd00796">
    <property type="entry name" value="INT_Rci_Hp1_C"/>
    <property type="match status" value="1"/>
</dbReference>
<sequence length="424" mass="47333">MVEKVRDRKMDTPNARKALPARGKPYYRTIAKGLHLGYRKGQNGGRWVARHYVGEQEYVVETIADADDKLEANGTTVLTFHQAQDLARQLHAQRHAPAPKAGPYTVNDALDAYVHWMEGKRKSARDTKWRRKLIEAELGDKEVAKLTADEIRKWHRKISETPPRLRTKEGKEQRYRELGTDSASIRRRRATANRVLTILKAALNYAWREGKVDSDKEWRRVEPFEDVETARVRYLSVAEAKRLVNACEPDFRNLVQAALQTGARYGELARLTVADFNADVGTLTIGESKSGDSRHVVLTDEGKKLFTQLAAGKDGAALLLTNAAGNAWGKSHQSRPMADACTAAKINPPIGFHGLRHTWASLAVMNGMPLLVVAAQLGHTDTRMVEKHYGHLSKSYIAEAIRAGAPRFDTVEETNVVSMEAANV</sequence>
<evidence type="ECO:0000256" key="1">
    <source>
        <dbReference type="ARBA" id="ARBA00008857"/>
    </source>
</evidence>
<dbReference type="Gene3D" id="1.10.150.130">
    <property type="match status" value="1"/>
</dbReference>
<evidence type="ECO:0000256" key="2">
    <source>
        <dbReference type="ARBA" id="ARBA00022908"/>
    </source>
</evidence>
<evidence type="ECO:0000256" key="3">
    <source>
        <dbReference type="ARBA" id="ARBA00023125"/>
    </source>
</evidence>
<organism evidence="7 8">
    <name type="scientific">Mesorhizobium plurifarium</name>
    <dbReference type="NCBI Taxonomy" id="69974"/>
    <lineage>
        <taxon>Bacteria</taxon>
        <taxon>Pseudomonadati</taxon>
        <taxon>Pseudomonadota</taxon>
        <taxon>Alphaproteobacteria</taxon>
        <taxon>Hyphomicrobiales</taxon>
        <taxon>Phyllobacteriaceae</taxon>
        <taxon>Mesorhizobium</taxon>
    </lineage>
</organism>
<dbReference type="PANTHER" id="PTHR30349">
    <property type="entry name" value="PHAGE INTEGRASE-RELATED"/>
    <property type="match status" value="1"/>
</dbReference>
<evidence type="ECO:0000313" key="7">
    <source>
        <dbReference type="EMBL" id="CDX58591.1"/>
    </source>
</evidence>
<dbReference type="Pfam" id="PF00589">
    <property type="entry name" value="Phage_integrase"/>
    <property type="match status" value="1"/>
</dbReference>
<dbReference type="SUPFAM" id="SSF56349">
    <property type="entry name" value="DNA breaking-rejoining enzymes"/>
    <property type="match status" value="1"/>
</dbReference>
<gene>
    <name evidence="7" type="ORF">MPL3365_30198</name>
</gene>
<dbReference type="InterPro" id="IPR013762">
    <property type="entry name" value="Integrase-like_cat_sf"/>
</dbReference>